<evidence type="ECO:0000313" key="10">
    <source>
        <dbReference type="RefSeq" id="XP_030537960.1"/>
    </source>
</evidence>
<dbReference type="GO" id="GO:0048527">
    <property type="term" value="P:lateral root development"/>
    <property type="evidence" value="ECO:0007669"/>
    <property type="project" value="InterPro"/>
</dbReference>
<sequence length="162" mass="17429">MPGSEGAMASPPLPVLPPSPPEQNSPPPQQTEAPPQRPNPDVAFRLWPPTQPTRDAIVSRVVETLSAPSALSTRYGRLSLEEATSVARAIEQEEYASTVAAASASDDGADVLQAYARAIARRMLDSVHPRTARDRGYLQPKTPEVLDVSPSFDPEVERSSSF</sequence>
<evidence type="ECO:0000313" key="13">
    <source>
        <dbReference type="RefSeq" id="XP_030537963.1"/>
    </source>
</evidence>
<dbReference type="PANTHER" id="PTHR34362">
    <property type="entry name" value="WPP DOMAIN-CONTAINING PROTEIN 1-RELATED"/>
    <property type="match status" value="1"/>
</dbReference>
<dbReference type="PANTHER" id="PTHR34362:SF1">
    <property type="entry name" value="WPP DOMAIN-CONTAINING PROTEIN 1-RELATED"/>
    <property type="match status" value="1"/>
</dbReference>
<dbReference type="Pfam" id="PF13943">
    <property type="entry name" value="WPP"/>
    <property type="match status" value="1"/>
</dbReference>
<dbReference type="GO" id="GO:0005634">
    <property type="term" value="C:nucleus"/>
    <property type="evidence" value="ECO:0007669"/>
    <property type="project" value="UniProtKB-SubCell"/>
</dbReference>
<evidence type="ECO:0000313" key="14">
    <source>
        <dbReference type="RefSeq" id="XP_048130839.1"/>
    </source>
</evidence>
<reference evidence="8 9" key="1">
    <citation type="submission" date="2025-04" db="UniProtKB">
        <authorList>
            <consortium name="RefSeq"/>
        </authorList>
    </citation>
    <scope>IDENTIFICATION</scope>
</reference>
<feature type="domain" description="WPP" evidence="6">
    <location>
        <begin position="44"/>
        <end position="133"/>
    </location>
</feature>
<feature type="compositionally biased region" description="Pro residues" evidence="5">
    <location>
        <begin position="11"/>
        <end position="29"/>
    </location>
</feature>
<comment type="subcellular location">
    <subcellularLocation>
        <location evidence="2">Cytoplasm</location>
    </subcellularLocation>
    <subcellularLocation>
        <location evidence="1">Nucleus</location>
    </subcellularLocation>
</comment>
<name>A0A8B8PT62_9MYRT</name>
<evidence type="ECO:0000256" key="2">
    <source>
        <dbReference type="ARBA" id="ARBA00004496"/>
    </source>
</evidence>
<evidence type="ECO:0000313" key="9">
    <source>
        <dbReference type="RefSeq" id="XP_030537959.1"/>
    </source>
</evidence>
<dbReference type="RefSeq" id="XP_030537958.1">
    <property type="nucleotide sequence ID" value="XM_030682098.1"/>
</dbReference>
<keyword evidence="4" id="KW-0539">Nucleus</keyword>
<dbReference type="GO" id="GO:0005737">
    <property type="term" value="C:cytoplasm"/>
    <property type="evidence" value="ECO:0007669"/>
    <property type="project" value="UniProtKB-SubCell"/>
</dbReference>
<dbReference type="RefSeq" id="XP_030537960.1">
    <property type="nucleotide sequence ID" value="XM_030682100.1"/>
</dbReference>
<evidence type="ECO:0000313" key="8">
    <source>
        <dbReference type="RefSeq" id="XP_030537958.1"/>
    </source>
</evidence>
<evidence type="ECO:0000313" key="7">
    <source>
        <dbReference type="Proteomes" id="UP000827889"/>
    </source>
</evidence>
<accession>A0A8B8PT62</accession>
<reference evidence="7 14" key="2">
    <citation type="submission" date="2025-05" db="UniProtKB">
        <authorList>
            <consortium name="RefSeq"/>
        </authorList>
    </citation>
    <scope>NUCLEOTIDE SEQUENCE [LARGE SCALE GENOMIC DNA]</scope>
    <source>
        <tissue evidence="14">Leaf</tissue>
    </source>
</reference>
<protein>
    <submittedName>
        <fullName evidence="8 9 14">WPP domain-containing protein 1-like</fullName>
    </submittedName>
</protein>
<keyword evidence="7" id="KW-1185">Reference proteome</keyword>
<dbReference type="RefSeq" id="XP_030537963.1">
    <property type="nucleotide sequence ID" value="XM_030682103.1"/>
</dbReference>
<evidence type="ECO:0000256" key="3">
    <source>
        <dbReference type="ARBA" id="ARBA00022490"/>
    </source>
</evidence>
<gene>
    <name evidence="8 9 10 11 12 13 14" type="primary">LOC115746367</name>
</gene>
<evidence type="ECO:0000256" key="1">
    <source>
        <dbReference type="ARBA" id="ARBA00004123"/>
    </source>
</evidence>
<dbReference type="InterPro" id="IPR038214">
    <property type="entry name" value="WPP_sf"/>
</dbReference>
<dbReference type="GeneID" id="115746367"/>
<dbReference type="AlphaFoldDB" id="A0A8B8PT62"/>
<dbReference type="RefSeq" id="XP_030537961.1">
    <property type="nucleotide sequence ID" value="XM_030682101.1"/>
</dbReference>
<feature type="region of interest" description="Disordered" evidence="5">
    <location>
        <begin position="1"/>
        <end position="50"/>
    </location>
</feature>
<evidence type="ECO:0000313" key="11">
    <source>
        <dbReference type="RefSeq" id="XP_030537961.1"/>
    </source>
</evidence>
<dbReference type="Proteomes" id="UP000827889">
    <property type="component" value="Chromosome 2"/>
</dbReference>
<organism evidence="7 9">
    <name type="scientific">Rhodamnia argentea</name>
    <dbReference type="NCBI Taxonomy" id="178133"/>
    <lineage>
        <taxon>Eukaryota</taxon>
        <taxon>Viridiplantae</taxon>
        <taxon>Streptophyta</taxon>
        <taxon>Embryophyta</taxon>
        <taxon>Tracheophyta</taxon>
        <taxon>Spermatophyta</taxon>
        <taxon>Magnoliopsida</taxon>
        <taxon>eudicotyledons</taxon>
        <taxon>Gunneridae</taxon>
        <taxon>Pentapetalae</taxon>
        <taxon>rosids</taxon>
        <taxon>malvids</taxon>
        <taxon>Myrtales</taxon>
        <taxon>Myrtaceae</taxon>
        <taxon>Myrtoideae</taxon>
        <taxon>Myrteae</taxon>
        <taxon>Australasian group</taxon>
        <taxon>Rhodamnia</taxon>
    </lineage>
</organism>
<dbReference type="RefSeq" id="XP_030537959.1">
    <property type="nucleotide sequence ID" value="XM_030682099.1"/>
</dbReference>
<dbReference type="KEGG" id="rarg:115746367"/>
<keyword evidence="3" id="KW-0963">Cytoplasm</keyword>
<dbReference type="RefSeq" id="XP_030537962.1">
    <property type="nucleotide sequence ID" value="XM_030682102.1"/>
</dbReference>
<evidence type="ECO:0000256" key="4">
    <source>
        <dbReference type="ARBA" id="ARBA00023242"/>
    </source>
</evidence>
<dbReference type="OrthoDB" id="1927559at2759"/>
<feature type="region of interest" description="Disordered" evidence="5">
    <location>
        <begin position="129"/>
        <end position="162"/>
    </location>
</feature>
<evidence type="ECO:0000259" key="6">
    <source>
        <dbReference type="Pfam" id="PF13943"/>
    </source>
</evidence>
<dbReference type="InterPro" id="IPR044692">
    <property type="entry name" value="WPP1/2/3"/>
</dbReference>
<evidence type="ECO:0000256" key="5">
    <source>
        <dbReference type="SAM" id="MobiDB-lite"/>
    </source>
</evidence>
<dbReference type="GO" id="GO:0000278">
    <property type="term" value="P:mitotic cell cycle"/>
    <property type="evidence" value="ECO:0007669"/>
    <property type="project" value="InterPro"/>
</dbReference>
<evidence type="ECO:0000313" key="12">
    <source>
        <dbReference type="RefSeq" id="XP_030537962.1"/>
    </source>
</evidence>
<dbReference type="RefSeq" id="XP_048130839.1">
    <property type="nucleotide sequence ID" value="XM_048274882.1"/>
</dbReference>
<proteinExistence type="predicted"/>
<dbReference type="Gene3D" id="1.10.246.200">
    <property type="entry name" value="WPP domain"/>
    <property type="match status" value="1"/>
</dbReference>
<dbReference type="InterPro" id="IPR025265">
    <property type="entry name" value="WPP_dom"/>
</dbReference>